<evidence type="ECO:0000313" key="2">
    <source>
        <dbReference type="Proteomes" id="UP000789702"/>
    </source>
</evidence>
<organism evidence="1 2">
    <name type="scientific">Dentiscutata heterogama</name>
    <dbReference type="NCBI Taxonomy" id="1316150"/>
    <lineage>
        <taxon>Eukaryota</taxon>
        <taxon>Fungi</taxon>
        <taxon>Fungi incertae sedis</taxon>
        <taxon>Mucoromycota</taxon>
        <taxon>Glomeromycotina</taxon>
        <taxon>Glomeromycetes</taxon>
        <taxon>Diversisporales</taxon>
        <taxon>Gigasporaceae</taxon>
        <taxon>Dentiscutata</taxon>
    </lineage>
</organism>
<comment type="caution">
    <text evidence="1">The sequence shown here is derived from an EMBL/GenBank/DDBJ whole genome shotgun (WGS) entry which is preliminary data.</text>
</comment>
<evidence type="ECO:0000313" key="1">
    <source>
        <dbReference type="EMBL" id="CAG8625110.1"/>
    </source>
</evidence>
<reference evidence="1" key="1">
    <citation type="submission" date="2021-06" db="EMBL/GenBank/DDBJ databases">
        <authorList>
            <person name="Kallberg Y."/>
            <person name="Tangrot J."/>
            <person name="Rosling A."/>
        </authorList>
    </citation>
    <scope>NUCLEOTIDE SEQUENCE</scope>
    <source>
        <strain evidence="1">IL203A</strain>
    </source>
</reference>
<name>A0ACA9N075_9GLOM</name>
<dbReference type="EMBL" id="CAJVPU010012622">
    <property type="protein sequence ID" value="CAG8625110.1"/>
    <property type="molecule type" value="Genomic_DNA"/>
</dbReference>
<protein>
    <submittedName>
        <fullName evidence="1">13902_t:CDS:1</fullName>
    </submittedName>
</protein>
<sequence>NLLHTNAKLPMNHEFPDEIISSGLSLERQWYLYEEVRQHIQNQSKCDAYCPKPQQPKPKKQHKK</sequence>
<accession>A0ACA9N075</accession>
<gene>
    <name evidence="1" type="ORF">DHETER_LOCUS8173</name>
</gene>
<keyword evidence="2" id="KW-1185">Reference proteome</keyword>
<feature type="non-terminal residue" evidence="1">
    <location>
        <position position="1"/>
    </location>
</feature>
<proteinExistence type="predicted"/>
<dbReference type="Proteomes" id="UP000789702">
    <property type="component" value="Unassembled WGS sequence"/>
</dbReference>